<dbReference type="PANTHER" id="PTHR31912">
    <property type="entry name" value="IP13529P"/>
    <property type="match status" value="1"/>
</dbReference>
<dbReference type="PANTHER" id="PTHR31912:SF36">
    <property type="entry name" value="C2H2-TYPE DOMAIN-CONTAINING PROTEIN"/>
    <property type="match status" value="1"/>
</dbReference>
<name>A0A3M6T6Z2_POCDA</name>
<dbReference type="OrthoDB" id="5948273at2759"/>
<feature type="region of interest" description="Disordered" evidence="1">
    <location>
        <begin position="252"/>
        <end position="294"/>
    </location>
</feature>
<gene>
    <name evidence="3" type="ORF">pdam_00016440</name>
</gene>
<protein>
    <recommendedName>
        <fullName evidence="2">Cyclic nucleotide-binding domain-containing protein</fullName>
    </recommendedName>
</protein>
<feature type="non-terminal residue" evidence="3">
    <location>
        <position position="536"/>
    </location>
</feature>
<sequence length="536" mass="60603">LEALLSDKELRKALLQSNCKRADSKLEFLQDGLFNAVGTRVKKHKLLLFYYLVSNLPKKYCSVLDAINLFAVAKSEDIATNGFVIILESFLNDLKQLSVPDEYPIDLKDGETIRIRASMVAYVADNPAAHQAISLKESMGDALRKCKFFNADYYAIQNGFRGEDFEAVISGAIQTLKDHYRTSYGINRKSILTEFPHFDKFGEKTSRSWVTKNANTMLRRTRKMSCECINDVFLRDTFHLLISENYYSFGNSRRQEDLPDEETRSSTGTDQFSVTVSSHRSSPMASSPSTYSVSSGNFNSKTVLGEGGPKQALNSNTCLYKPVDLPADFELPNNVISGATQTLEDHYRTSHGINRKSILTDFPHFDMFKQTPPDFMHVLSEGVPPLTLQALIKHYIDTKVTNLATINSAIQSIPYSYMEITDKPNHICEKDLHGSTTLNQDAAKCCLLFRIFLFVVGDSINFSDSHWELYILLSDITEICFASVVSLETIAQLEENVAEYLRLFNELFPEQPFTPKQHYLTHFPKVMLLLGPLINL</sequence>
<feature type="compositionally biased region" description="Basic and acidic residues" evidence="1">
    <location>
        <begin position="253"/>
        <end position="264"/>
    </location>
</feature>
<organism evidence="3 4">
    <name type="scientific">Pocillopora damicornis</name>
    <name type="common">Cauliflower coral</name>
    <name type="synonym">Millepora damicornis</name>
    <dbReference type="NCBI Taxonomy" id="46731"/>
    <lineage>
        <taxon>Eukaryota</taxon>
        <taxon>Metazoa</taxon>
        <taxon>Cnidaria</taxon>
        <taxon>Anthozoa</taxon>
        <taxon>Hexacorallia</taxon>
        <taxon>Scleractinia</taxon>
        <taxon>Astrocoeniina</taxon>
        <taxon>Pocilloporidae</taxon>
        <taxon>Pocillopora</taxon>
    </lineage>
</organism>
<dbReference type="InterPro" id="IPR000595">
    <property type="entry name" value="cNMP-bd_dom"/>
</dbReference>
<feature type="compositionally biased region" description="Low complexity" evidence="1">
    <location>
        <begin position="277"/>
        <end position="294"/>
    </location>
</feature>
<dbReference type="Proteomes" id="UP000275408">
    <property type="component" value="Unassembled WGS sequence"/>
</dbReference>
<reference evidence="3 4" key="1">
    <citation type="journal article" date="2018" name="Sci. Rep.">
        <title>Comparative analysis of the Pocillopora damicornis genome highlights role of immune system in coral evolution.</title>
        <authorList>
            <person name="Cunning R."/>
            <person name="Bay R.A."/>
            <person name="Gillette P."/>
            <person name="Baker A.C."/>
            <person name="Traylor-Knowles N."/>
        </authorList>
    </citation>
    <scope>NUCLEOTIDE SEQUENCE [LARGE SCALE GENOMIC DNA]</scope>
    <source>
        <strain evidence="3">RSMAS</strain>
        <tissue evidence="3">Whole animal</tissue>
    </source>
</reference>
<comment type="caution">
    <text evidence="3">The sequence shown here is derived from an EMBL/GenBank/DDBJ whole genome shotgun (WGS) entry which is preliminary data.</text>
</comment>
<feature type="non-terminal residue" evidence="3">
    <location>
        <position position="1"/>
    </location>
</feature>
<dbReference type="AlphaFoldDB" id="A0A3M6T6Z2"/>
<dbReference type="EMBL" id="RCHS01004197">
    <property type="protein sequence ID" value="RMX37074.1"/>
    <property type="molecule type" value="Genomic_DNA"/>
</dbReference>
<feature type="domain" description="Cyclic nucleotide-binding" evidence="2">
    <location>
        <begin position="141"/>
        <end position="203"/>
    </location>
</feature>
<dbReference type="PROSITE" id="PS50042">
    <property type="entry name" value="CNMP_BINDING_3"/>
    <property type="match status" value="1"/>
</dbReference>
<accession>A0A3M6T6Z2</accession>
<keyword evidence="4" id="KW-1185">Reference proteome</keyword>
<evidence type="ECO:0000313" key="4">
    <source>
        <dbReference type="Proteomes" id="UP000275408"/>
    </source>
</evidence>
<proteinExistence type="predicted"/>
<evidence type="ECO:0000313" key="3">
    <source>
        <dbReference type="EMBL" id="RMX37074.1"/>
    </source>
</evidence>
<evidence type="ECO:0000259" key="2">
    <source>
        <dbReference type="PROSITE" id="PS50042"/>
    </source>
</evidence>
<feature type="compositionally biased region" description="Polar residues" evidence="1">
    <location>
        <begin position="265"/>
        <end position="276"/>
    </location>
</feature>
<evidence type="ECO:0000256" key="1">
    <source>
        <dbReference type="SAM" id="MobiDB-lite"/>
    </source>
</evidence>